<proteinExistence type="predicted"/>
<feature type="non-terminal residue" evidence="1">
    <location>
        <position position="1"/>
    </location>
</feature>
<reference evidence="1 2" key="1">
    <citation type="submission" date="2020-02" db="EMBL/GenBank/DDBJ databases">
        <authorList>
            <person name="Ferguson B K."/>
        </authorList>
    </citation>
    <scope>NUCLEOTIDE SEQUENCE [LARGE SCALE GENOMIC DNA]</scope>
</reference>
<organism evidence="1 2">
    <name type="scientific">Nesidiocoris tenuis</name>
    <dbReference type="NCBI Taxonomy" id="355587"/>
    <lineage>
        <taxon>Eukaryota</taxon>
        <taxon>Metazoa</taxon>
        <taxon>Ecdysozoa</taxon>
        <taxon>Arthropoda</taxon>
        <taxon>Hexapoda</taxon>
        <taxon>Insecta</taxon>
        <taxon>Pterygota</taxon>
        <taxon>Neoptera</taxon>
        <taxon>Paraneoptera</taxon>
        <taxon>Hemiptera</taxon>
        <taxon>Heteroptera</taxon>
        <taxon>Panheteroptera</taxon>
        <taxon>Cimicomorpha</taxon>
        <taxon>Miridae</taxon>
        <taxon>Dicyphina</taxon>
        <taxon>Nesidiocoris</taxon>
    </lineage>
</organism>
<dbReference type="Proteomes" id="UP000479000">
    <property type="component" value="Unassembled WGS sequence"/>
</dbReference>
<keyword evidence="2" id="KW-1185">Reference proteome</keyword>
<evidence type="ECO:0000313" key="2">
    <source>
        <dbReference type="Proteomes" id="UP000479000"/>
    </source>
</evidence>
<accession>A0A6H5HKH5</accession>
<sequence>MFSLQGLKLDSHVRFSLRPAFGVMRSDWLPVAQIQCYTRVLLAACMSTPVGGISQKRDVLEHISGCTRIVPPVTLYVLGLNTLVYPTPSRI</sequence>
<dbReference type="EMBL" id="CADCXU010032707">
    <property type="protein sequence ID" value="CAB0018364.1"/>
    <property type="molecule type" value="Genomic_DNA"/>
</dbReference>
<name>A0A6H5HKH5_9HEMI</name>
<dbReference type="AlphaFoldDB" id="A0A6H5HKH5"/>
<feature type="non-terminal residue" evidence="1">
    <location>
        <position position="91"/>
    </location>
</feature>
<evidence type="ECO:0000313" key="1">
    <source>
        <dbReference type="EMBL" id="CAB0018364.1"/>
    </source>
</evidence>
<gene>
    <name evidence="1" type="ORF">NTEN_LOCUS22273</name>
</gene>
<protein>
    <submittedName>
        <fullName evidence="1">Uncharacterized protein</fullName>
    </submittedName>
</protein>